<feature type="region of interest" description="Disordered" evidence="1">
    <location>
        <begin position="71"/>
        <end position="95"/>
    </location>
</feature>
<dbReference type="AlphaFoldDB" id="A0AAN7ETD7"/>
<keyword evidence="2" id="KW-0732">Signal</keyword>
<sequence length="95" mass="10628">MHKLTPKMKRKQIQICLFLALILIASQCYHSTAMRMHTAESVDFNLKSAQARKSSATEFKSFTWSKSGIHVRENVKKAPSGPNPIGNKHPPSGHN</sequence>
<dbReference type="Proteomes" id="UP001324115">
    <property type="component" value="Unassembled WGS sequence"/>
</dbReference>
<keyword evidence="4" id="KW-1185">Reference proteome</keyword>
<evidence type="ECO:0000313" key="3">
    <source>
        <dbReference type="EMBL" id="KAK4579117.1"/>
    </source>
</evidence>
<gene>
    <name evidence="3" type="ORF">RGQ29_028975</name>
</gene>
<name>A0AAN7ETD7_QUERU</name>
<proteinExistence type="predicted"/>
<feature type="chain" id="PRO_5042907542" description="CLAVATA3/ESR (CLE)-related protein 46" evidence="2">
    <location>
        <begin position="34"/>
        <end position="95"/>
    </location>
</feature>
<evidence type="ECO:0000256" key="2">
    <source>
        <dbReference type="SAM" id="SignalP"/>
    </source>
</evidence>
<feature type="signal peptide" evidence="2">
    <location>
        <begin position="1"/>
        <end position="33"/>
    </location>
</feature>
<reference evidence="3 4" key="1">
    <citation type="journal article" date="2023" name="G3 (Bethesda)">
        <title>A haplotype-resolved chromosome-scale genome for Quercus rubra L. provides insights into the genetics of adaptive traits for red oak species.</title>
        <authorList>
            <person name="Kapoor B."/>
            <person name="Jenkins J."/>
            <person name="Schmutz J."/>
            <person name="Zhebentyayeva T."/>
            <person name="Kuelheim C."/>
            <person name="Coggeshall M."/>
            <person name="Heim C."/>
            <person name="Lasky J.R."/>
            <person name="Leites L."/>
            <person name="Islam-Faridi N."/>
            <person name="Romero-Severson J."/>
            <person name="DeLeo V.L."/>
            <person name="Lucas S.M."/>
            <person name="Lazic D."/>
            <person name="Gailing O."/>
            <person name="Carlson J."/>
            <person name="Staton M."/>
        </authorList>
    </citation>
    <scope>NUCLEOTIDE SEQUENCE [LARGE SCALE GENOMIC DNA]</scope>
    <source>
        <strain evidence="3">Pseudo-F2</strain>
    </source>
</reference>
<evidence type="ECO:0008006" key="5">
    <source>
        <dbReference type="Google" id="ProtNLM"/>
    </source>
</evidence>
<evidence type="ECO:0000256" key="1">
    <source>
        <dbReference type="SAM" id="MobiDB-lite"/>
    </source>
</evidence>
<protein>
    <recommendedName>
        <fullName evidence="5">CLAVATA3/ESR (CLE)-related protein 46</fullName>
    </recommendedName>
</protein>
<comment type="caution">
    <text evidence="3">The sequence shown here is derived from an EMBL/GenBank/DDBJ whole genome shotgun (WGS) entry which is preliminary data.</text>
</comment>
<evidence type="ECO:0000313" key="4">
    <source>
        <dbReference type="Proteomes" id="UP001324115"/>
    </source>
</evidence>
<accession>A0AAN7ETD7</accession>
<organism evidence="3 4">
    <name type="scientific">Quercus rubra</name>
    <name type="common">Northern red oak</name>
    <name type="synonym">Quercus borealis</name>
    <dbReference type="NCBI Taxonomy" id="3512"/>
    <lineage>
        <taxon>Eukaryota</taxon>
        <taxon>Viridiplantae</taxon>
        <taxon>Streptophyta</taxon>
        <taxon>Embryophyta</taxon>
        <taxon>Tracheophyta</taxon>
        <taxon>Spermatophyta</taxon>
        <taxon>Magnoliopsida</taxon>
        <taxon>eudicotyledons</taxon>
        <taxon>Gunneridae</taxon>
        <taxon>Pentapetalae</taxon>
        <taxon>rosids</taxon>
        <taxon>fabids</taxon>
        <taxon>Fagales</taxon>
        <taxon>Fagaceae</taxon>
        <taxon>Quercus</taxon>
    </lineage>
</organism>
<dbReference type="EMBL" id="JAXUIC010000008">
    <property type="protein sequence ID" value="KAK4579117.1"/>
    <property type="molecule type" value="Genomic_DNA"/>
</dbReference>